<keyword evidence="1" id="KW-1133">Transmembrane helix</keyword>
<feature type="transmembrane region" description="Helical" evidence="1">
    <location>
        <begin position="21"/>
        <end position="38"/>
    </location>
</feature>
<dbReference type="RefSeq" id="WP_062741211.1">
    <property type="nucleotide sequence ID" value="NZ_CP012871.1"/>
</dbReference>
<dbReference type="InterPro" id="IPR007896">
    <property type="entry name" value="BTP_bacteria"/>
</dbReference>
<dbReference type="Proteomes" id="UP000069162">
    <property type="component" value="Chromosome"/>
</dbReference>
<accession>A0A806X5T0</accession>
<proteinExistence type="predicted"/>
<dbReference type="InterPro" id="IPR058208">
    <property type="entry name" value="PACE"/>
</dbReference>
<feature type="domain" description="Chlorhexidine efflux transporter" evidence="2">
    <location>
        <begin position="9"/>
        <end position="71"/>
    </location>
</feature>
<organism evidence="3 4">
    <name type="scientific">[Enterobacter] lignolyticus</name>
    <dbReference type="NCBI Taxonomy" id="1334193"/>
    <lineage>
        <taxon>Bacteria</taxon>
        <taxon>Pseudomonadati</taxon>
        <taxon>Pseudomonadota</taxon>
        <taxon>Gammaproteobacteria</taxon>
        <taxon>Enterobacterales</taxon>
        <taxon>Enterobacteriaceae</taxon>
        <taxon>Pluralibacter</taxon>
    </lineage>
</organism>
<feature type="transmembrane region" description="Helical" evidence="1">
    <location>
        <begin position="113"/>
        <end position="134"/>
    </location>
</feature>
<sequence>MQQKSMQHRTLAERIFHAVSFEGLATLILAPTAAWIMQRSVLEMGGVTVLLATIAMVWNIIYNAIFDRFWPVSRVARTAKVRVFHALGFEGGFIIMGVSVLAFALRITPVEAFMLEAGFLLFFLPYTIVYNWVYDAVRQRVVTRLAKRAQAY</sequence>
<name>A0A806X5T0_9ENTR</name>
<evidence type="ECO:0000313" key="4">
    <source>
        <dbReference type="Proteomes" id="UP000069162"/>
    </source>
</evidence>
<gene>
    <name evidence="3" type="ORF">AO703_10840</name>
</gene>
<dbReference type="OrthoDB" id="1631120at2"/>
<dbReference type="KEGG" id="kle:AO703_10840"/>
<feature type="transmembrane region" description="Helical" evidence="1">
    <location>
        <begin position="44"/>
        <end position="65"/>
    </location>
</feature>
<feature type="transmembrane region" description="Helical" evidence="1">
    <location>
        <begin position="86"/>
        <end position="107"/>
    </location>
</feature>
<evidence type="ECO:0000259" key="2">
    <source>
        <dbReference type="Pfam" id="PF05232"/>
    </source>
</evidence>
<dbReference type="NCBIfam" id="NF033664">
    <property type="entry name" value="PACE_transport"/>
    <property type="match status" value="1"/>
</dbReference>
<dbReference type="EMBL" id="CP012871">
    <property type="protein sequence ID" value="ALR76775.1"/>
    <property type="molecule type" value="Genomic_DNA"/>
</dbReference>
<evidence type="ECO:0000313" key="3">
    <source>
        <dbReference type="EMBL" id="ALR76775.1"/>
    </source>
</evidence>
<feature type="domain" description="Chlorhexidine efflux transporter" evidence="2">
    <location>
        <begin position="77"/>
        <end position="140"/>
    </location>
</feature>
<dbReference type="NCBIfam" id="NF033665">
    <property type="entry name" value="PACE_efflu_PCE"/>
    <property type="match status" value="1"/>
</dbReference>
<reference evidence="4" key="1">
    <citation type="submission" date="2015-10" db="EMBL/GenBank/DDBJ databases">
        <title>Complete Genome Sequencing of Klebsiella sp. strain G5.</title>
        <authorList>
            <person name="Chan K.-G."/>
            <person name="Chen J.-W."/>
        </authorList>
    </citation>
    <scope>NUCLEOTIDE SEQUENCE [LARGE SCALE GENOMIC DNA]</scope>
    <source>
        <strain evidence="4">G5</strain>
    </source>
</reference>
<dbReference type="AlphaFoldDB" id="A0A806X5T0"/>
<keyword evidence="1" id="KW-0812">Transmembrane</keyword>
<dbReference type="Pfam" id="PF05232">
    <property type="entry name" value="BTP"/>
    <property type="match status" value="2"/>
</dbReference>
<keyword evidence="1" id="KW-0472">Membrane</keyword>
<evidence type="ECO:0000256" key="1">
    <source>
        <dbReference type="SAM" id="Phobius"/>
    </source>
</evidence>
<protein>
    <submittedName>
        <fullName evidence="3">Na(+)-translocating NADH-quinone reductase subunit E</fullName>
    </submittedName>
</protein>